<dbReference type="RefSeq" id="WP_378613216.1">
    <property type="nucleotide sequence ID" value="NZ_JBHSAX010000014.1"/>
</dbReference>
<comment type="caution">
    <text evidence="2">The sequence shown here is derived from an EMBL/GenBank/DDBJ whole genome shotgun (WGS) entry which is preliminary data.</text>
</comment>
<dbReference type="EMBL" id="JBHSAX010000014">
    <property type="protein sequence ID" value="MFC3963469.1"/>
    <property type="molecule type" value="Genomic_DNA"/>
</dbReference>
<keyword evidence="1" id="KW-0732">Signal</keyword>
<evidence type="ECO:0000313" key="3">
    <source>
        <dbReference type="Proteomes" id="UP001595696"/>
    </source>
</evidence>
<organism evidence="2 3">
    <name type="scientific">Nocardia jiangsuensis</name>
    <dbReference type="NCBI Taxonomy" id="1691563"/>
    <lineage>
        <taxon>Bacteria</taxon>
        <taxon>Bacillati</taxon>
        <taxon>Actinomycetota</taxon>
        <taxon>Actinomycetes</taxon>
        <taxon>Mycobacteriales</taxon>
        <taxon>Nocardiaceae</taxon>
        <taxon>Nocardia</taxon>
    </lineage>
</organism>
<proteinExistence type="predicted"/>
<keyword evidence="3" id="KW-1185">Reference proteome</keyword>
<evidence type="ECO:0000256" key="1">
    <source>
        <dbReference type="SAM" id="SignalP"/>
    </source>
</evidence>
<sequence>MRKIAMLVGTAAAAALTVAGAGSAAADPAIDAYVQAATAACESHGYTYDAQQAAAGYRPATVQCVNRNALSLAFVPIADGTPCNILEGLNSRAGLAAGGVCR</sequence>
<evidence type="ECO:0008006" key="4">
    <source>
        <dbReference type="Google" id="ProtNLM"/>
    </source>
</evidence>
<accession>A0ABV8DUW6</accession>
<dbReference type="Proteomes" id="UP001595696">
    <property type="component" value="Unassembled WGS sequence"/>
</dbReference>
<protein>
    <recommendedName>
        <fullName evidence="4">Secreted protein</fullName>
    </recommendedName>
</protein>
<gene>
    <name evidence="2" type="ORF">ACFO0B_15880</name>
</gene>
<feature type="signal peptide" evidence="1">
    <location>
        <begin position="1"/>
        <end position="26"/>
    </location>
</feature>
<name>A0ABV8DUW6_9NOCA</name>
<reference evidence="3" key="1">
    <citation type="journal article" date="2019" name="Int. J. Syst. Evol. Microbiol.">
        <title>The Global Catalogue of Microorganisms (GCM) 10K type strain sequencing project: providing services to taxonomists for standard genome sequencing and annotation.</title>
        <authorList>
            <consortium name="The Broad Institute Genomics Platform"/>
            <consortium name="The Broad Institute Genome Sequencing Center for Infectious Disease"/>
            <person name="Wu L."/>
            <person name="Ma J."/>
        </authorList>
    </citation>
    <scope>NUCLEOTIDE SEQUENCE [LARGE SCALE GENOMIC DNA]</scope>
    <source>
        <strain evidence="3">CGMCC 4.7330</strain>
    </source>
</reference>
<evidence type="ECO:0000313" key="2">
    <source>
        <dbReference type="EMBL" id="MFC3963469.1"/>
    </source>
</evidence>
<feature type="chain" id="PRO_5046949376" description="Secreted protein" evidence="1">
    <location>
        <begin position="27"/>
        <end position="102"/>
    </location>
</feature>